<evidence type="ECO:0000313" key="11">
    <source>
        <dbReference type="EMBL" id="KAA0010108.1"/>
    </source>
</evidence>
<dbReference type="Pfam" id="PF00990">
    <property type="entry name" value="GGDEF"/>
    <property type="match status" value="1"/>
</dbReference>
<dbReference type="InterPro" id="IPR029787">
    <property type="entry name" value="Nucleotide_cyclase"/>
</dbReference>
<evidence type="ECO:0000256" key="5">
    <source>
        <dbReference type="PROSITE-ProRule" id="PRU00169"/>
    </source>
</evidence>
<dbReference type="SUPFAM" id="SSF55785">
    <property type="entry name" value="PYP-like sensor domain (PAS domain)"/>
    <property type="match status" value="4"/>
</dbReference>
<name>A0A7V7FWT3_9GAMM</name>
<dbReference type="InterPro" id="IPR013656">
    <property type="entry name" value="PAS_4"/>
</dbReference>
<evidence type="ECO:0000256" key="1">
    <source>
        <dbReference type="ARBA" id="ARBA00001946"/>
    </source>
</evidence>
<dbReference type="CDD" id="cd00130">
    <property type="entry name" value="PAS"/>
    <property type="match status" value="3"/>
</dbReference>
<dbReference type="InterPro" id="IPR011006">
    <property type="entry name" value="CheY-like_superfamily"/>
</dbReference>
<evidence type="ECO:0000256" key="3">
    <source>
        <dbReference type="ARBA" id="ARBA00022636"/>
    </source>
</evidence>
<dbReference type="Gene3D" id="3.30.70.270">
    <property type="match status" value="1"/>
</dbReference>
<dbReference type="SMART" id="SM00448">
    <property type="entry name" value="REC"/>
    <property type="match status" value="1"/>
</dbReference>
<feature type="domain" description="Response regulatory" evidence="6">
    <location>
        <begin position="938"/>
        <end position="1053"/>
    </location>
</feature>
<dbReference type="GO" id="GO:0071111">
    <property type="term" value="F:cyclic-guanylate-specific phosphodiesterase activity"/>
    <property type="evidence" value="ECO:0007669"/>
    <property type="project" value="UniProtKB-EC"/>
</dbReference>
<dbReference type="NCBIfam" id="TIGR00254">
    <property type="entry name" value="GGDEF"/>
    <property type="match status" value="1"/>
</dbReference>
<dbReference type="GO" id="GO:0000160">
    <property type="term" value="P:phosphorelay signal transduction system"/>
    <property type="evidence" value="ECO:0007669"/>
    <property type="project" value="InterPro"/>
</dbReference>
<dbReference type="SUPFAM" id="SSF52172">
    <property type="entry name" value="CheY-like"/>
    <property type="match status" value="1"/>
</dbReference>
<dbReference type="FunFam" id="3.20.20.450:FF:000001">
    <property type="entry name" value="Cyclic di-GMP phosphodiesterase yahA"/>
    <property type="match status" value="1"/>
</dbReference>
<dbReference type="PROSITE" id="PS50887">
    <property type="entry name" value="GGDEF"/>
    <property type="match status" value="1"/>
</dbReference>
<organism evidence="11 12">
    <name type="scientific">Billgrantia pellis</name>
    <dbReference type="NCBI Taxonomy" id="2606936"/>
    <lineage>
        <taxon>Bacteria</taxon>
        <taxon>Pseudomonadati</taxon>
        <taxon>Pseudomonadota</taxon>
        <taxon>Gammaproteobacteria</taxon>
        <taxon>Oceanospirillales</taxon>
        <taxon>Halomonadaceae</taxon>
        <taxon>Billgrantia</taxon>
    </lineage>
</organism>
<dbReference type="CDD" id="cd01949">
    <property type="entry name" value="GGDEF"/>
    <property type="match status" value="1"/>
</dbReference>
<dbReference type="SMART" id="SM00267">
    <property type="entry name" value="GGDEF"/>
    <property type="match status" value="1"/>
</dbReference>
<dbReference type="Proteomes" id="UP000486760">
    <property type="component" value="Unassembled WGS sequence"/>
</dbReference>
<feature type="domain" description="PAC" evidence="8">
    <location>
        <begin position="435"/>
        <end position="489"/>
    </location>
</feature>
<proteinExistence type="predicted"/>
<keyword evidence="12" id="KW-1185">Reference proteome</keyword>
<dbReference type="InterPro" id="IPR001789">
    <property type="entry name" value="Sig_transdc_resp-reg_receiver"/>
</dbReference>
<dbReference type="SMART" id="SM00052">
    <property type="entry name" value="EAL"/>
    <property type="match status" value="1"/>
</dbReference>
<evidence type="ECO:0000259" key="10">
    <source>
        <dbReference type="PROSITE" id="PS50887"/>
    </source>
</evidence>
<feature type="domain" description="PAC" evidence="8">
    <location>
        <begin position="195"/>
        <end position="247"/>
    </location>
</feature>
<dbReference type="PROSITE" id="PS50112">
    <property type="entry name" value="PAS"/>
    <property type="match status" value="3"/>
</dbReference>
<comment type="cofactor">
    <cofactor evidence="1">
        <name>Mg(2+)</name>
        <dbReference type="ChEBI" id="CHEBI:18420"/>
    </cofactor>
</comment>
<dbReference type="Gene3D" id="3.40.50.2300">
    <property type="match status" value="1"/>
</dbReference>
<evidence type="ECO:0000259" key="6">
    <source>
        <dbReference type="PROSITE" id="PS50110"/>
    </source>
</evidence>
<dbReference type="PROSITE" id="PS50883">
    <property type="entry name" value="EAL"/>
    <property type="match status" value="1"/>
</dbReference>
<dbReference type="Pfam" id="PF08447">
    <property type="entry name" value="PAS_3"/>
    <property type="match status" value="1"/>
</dbReference>
<dbReference type="SMART" id="SM00086">
    <property type="entry name" value="PAC"/>
    <property type="match status" value="2"/>
</dbReference>
<dbReference type="PROSITE" id="PS50110">
    <property type="entry name" value="RESPONSE_REGULATORY"/>
    <property type="match status" value="1"/>
</dbReference>
<comment type="caution">
    <text evidence="11">The sequence shown here is derived from an EMBL/GenBank/DDBJ whole genome shotgun (WGS) entry which is preliminary data.</text>
</comment>
<protein>
    <recommendedName>
        <fullName evidence="2">cyclic-guanylate-specific phosphodiesterase</fullName>
        <ecNumber evidence="2">3.1.4.52</ecNumber>
    </recommendedName>
</protein>
<evidence type="ECO:0000313" key="12">
    <source>
        <dbReference type="Proteomes" id="UP000486760"/>
    </source>
</evidence>
<dbReference type="InterPro" id="IPR001633">
    <property type="entry name" value="EAL_dom"/>
</dbReference>
<dbReference type="InterPro" id="IPR035919">
    <property type="entry name" value="EAL_sf"/>
</dbReference>
<dbReference type="Pfam" id="PF00072">
    <property type="entry name" value="Response_reg"/>
    <property type="match status" value="1"/>
</dbReference>
<dbReference type="InterPro" id="IPR000160">
    <property type="entry name" value="GGDEF_dom"/>
</dbReference>
<evidence type="ECO:0000256" key="4">
    <source>
        <dbReference type="ARBA" id="ARBA00051114"/>
    </source>
</evidence>
<dbReference type="InterPro" id="IPR001610">
    <property type="entry name" value="PAC"/>
</dbReference>
<dbReference type="InterPro" id="IPR035965">
    <property type="entry name" value="PAS-like_dom_sf"/>
</dbReference>
<dbReference type="FunFam" id="3.30.70.270:FF:000001">
    <property type="entry name" value="Diguanylate cyclase domain protein"/>
    <property type="match status" value="1"/>
</dbReference>
<dbReference type="EMBL" id="VTPY01000008">
    <property type="protein sequence ID" value="KAA0010108.1"/>
    <property type="molecule type" value="Genomic_DNA"/>
</dbReference>
<feature type="domain" description="PAS" evidence="7">
    <location>
        <begin position="18"/>
        <end position="70"/>
    </location>
</feature>
<dbReference type="CDD" id="cd01948">
    <property type="entry name" value="EAL"/>
    <property type="match status" value="1"/>
</dbReference>
<comment type="catalytic activity">
    <reaction evidence="4">
        <text>3',3'-c-di-GMP + H2O = 5'-phosphoguanylyl(3'-&gt;5')guanosine + H(+)</text>
        <dbReference type="Rhea" id="RHEA:24902"/>
        <dbReference type="ChEBI" id="CHEBI:15377"/>
        <dbReference type="ChEBI" id="CHEBI:15378"/>
        <dbReference type="ChEBI" id="CHEBI:58754"/>
        <dbReference type="ChEBI" id="CHEBI:58805"/>
        <dbReference type="EC" id="3.1.4.52"/>
    </reaction>
    <physiologicalReaction direction="left-to-right" evidence="4">
        <dbReference type="Rhea" id="RHEA:24903"/>
    </physiologicalReaction>
</comment>
<dbReference type="Gene3D" id="3.30.450.20">
    <property type="entry name" value="PAS domain"/>
    <property type="match status" value="4"/>
</dbReference>
<evidence type="ECO:0000259" key="9">
    <source>
        <dbReference type="PROSITE" id="PS50883"/>
    </source>
</evidence>
<dbReference type="InterPro" id="IPR052155">
    <property type="entry name" value="Biofilm_reg_signaling"/>
</dbReference>
<keyword evidence="3" id="KW-0973">c-di-GMP</keyword>
<evidence type="ECO:0000256" key="2">
    <source>
        <dbReference type="ARBA" id="ARBA00012282"/>
    </source>
</evidence>
<dbReference type="SUPFAM" id="SSF141868">
    <property type="entry name" value="EAL domain-like"/>
    <property type="match status" value="1"/>
</dbReference>
<dbReference type="InterPro" id="IPR000014">
    <property type="entry name" value="PAS"/>
</dbReference>
<dbReference type="Pfam" id="PF08448">
    <property type="entry name" value="PAS_4"/>
    <property type="match status" value="2"/>
</dbReference>
<feature type="domain" description="EAL" evidence="9">
    <location>
        <begin position="666"/>
        <end position="920"/>
    </location>
</feature>
<gene>
    <name evidence="11" type="ORF">F0A17_19210</name>
</gene>
<feature type="domain" description="PAS" evidence="7">
    <location>
        <begin position="248"/>
        <end position="318"/>
    </location>
</feature>
<dbReference type="InterPro" id="IPR013655">
    <property type="entry name" value="PAS_fold_3"/>
</dbReference>
<evidence type="ECO:0000259" key="8">
    <source>
        <dbReference type="PROSITE" id="PS50113"/>
    </source>
</evidence>
<dbReference type="Pfam" id="PF13426">
    <property type="entry name" value="PAS_9"/>
    <property type="match status" value="1"/>
</dbReference>
<evidence type="ECO:0000259" key="7">
    <source>
        <dbReference type="PROSITE" id="PS50112"/>
    </source>
</evidence>
<dbReference type="AlphaFoldDB" id="A0A7V7FWT3"/>
<dbReference type="PROSITE" id="PS50113">
    <property type="entry name" value="PAC"/>
    <property type="match status" value="2"/>
</dbReference>
<sequence length="1068" mass="121456">MHQRDQFFTLSLELFCRVDLDGRFLQVNPTFERLLGYPVDRLVGSHYGDLIKPDDHAAFENAIAQLQHGQVIRGLEIQARDSEGREHWLEVNAALGEEHVIYVVARNVTERKRNEEALRHNQHLFRIVGETALIGGWYVDLTDGRAVWSSEVNSIHDEPADFQPTLAQAIDYYPAHCRDRLKQRLDACIHHGVPFDEEFEVVTGRGRKIVVRVLGQAVKDDSGRVVRIHGSTQDITEQKRLHEEVSRLTSRLARTLETMTVAFVTLDKHWRFSYLNAEAEHLLESSRDELLGCNIWEVFPEAQGTRFEVEYRRALAQNEPVTFEERFARLQAWFEVSAYPSEEGLAIYFQNISMRKRVENQLRLLERSVDSSVNGVVIVDATQPDLPIVYVNPAFERITGYRRDEVLGFNCRLLQGEETTQSTREALRHGIAAHSDVHVVIRNYRRDGTPFWNDLYISPVRDESGAVTHFVGVQNDITTQRESQAQLAHSATHDALTELPNRIQIENAIRQGCQVSAQAQRYLAVLILDLDDFKPINNTLGHDTGDQVLIEVARRLERQLRPGDSAGRFGGDEFVVTLPGLTGTQECVTIIESLLAEIALPYHIEVNELYLTGSIGVSIFNGDLDSEIEPQTLLQQADLAMYQAKRLGRNTYQFFTPDLNEKVRHHLALRNELQRAIEEGQFELHYQPQVHGPSARIIGFEALLRWKHPERGYVSPADFIGVAENTGQIVPISDWVLATACRDSLRLNELGLGQYVMSVNVSPLQFQRNCFLPDLLEVLTNTGLDPSLLELELTENILMGNTETVIETLREIRSHGIGIAIDDFGTGFSSLSYLKYLPITKIKIDRSFIQEVISDHRDAAITHGITSIANQLQLQVVAEGVETQAQYAYLQKHLCESFQGYLFARPMPLKELADFLGEHHQAQALDRERREGGRGGQTLLLLDDEANILRALKRLLRRDGYHVLTTTSAQEAFELLATHDVQVIISDQRMPEMSGTEFLRRAKDLYPGMIQIVLSGYTDLKTVTEAINESAIYKFLTKPWDDDELRLVVQQAFRQFAKQQVQRRNQDA</sequence>
<feature type="modified residue" description="4-aspartylphosphate" evidence="5">
    <location>
        <position position="987"/>
    </location>
</feature>
<reference evidence="11 12" key="1">
    <citation type="submission" date="2019-08" db="EMBL/GenBank/DDBJ databases">
        <title>Bioinformatics analysis of the strain L3 and L5.</title>
        <authorList>
            <person name="Li X."/>
        </authorList>
    </citation>
    <scope>NUCLEOTIDE SEQUENCE [LARGE SCALE GENOMIC DNA]</scope>
    <source>
        <strain evidence="11 12">L5</strain>
    </source>
</reference>
<dbReference type="SUPFAM" id="SSF55073">
    <property type="entry name" value="Nucleotide cyclase"/>
    <property type="match status" value="1"/>
</dbReference>
<dbReference type="PANTHER" id="PTHR44757">
    <property type="entry name" value="DIGUANYLATE CYCLASE DGCP"/>
    <property type="match status" value="1"/>
</dbReference>
<dbReference type="InterPro" id="IPR000700">
    <property type="entry name" value="PAS-assoc_C"/>
</dbReference>
<dbReference type="Pfam" id="PF00563">
    <property type="entry name" value="EAL"/>
    <property type="match status" value="1"/>
</dbReference>
<dbReference type="Gene3D" id="3.20.20.450">
    <property type="entry name" value="EAL domain"/>
    <property type="match status" value="1"/>
</dbReference>
<feature type="domain" description="PAS" evidence="7">
    <location>
        <begin position="361"/>
        <end position="434"/>
    </location>
</feature>
<dbReference type="EC" id="3.1.4.52" evidence="2"/>
<dbReference type="SMART" id="SM00091">
    <property type="entry name" value="PAS"/>
    <property type="match status" value="3"/>
</dbReference>
<dbReference type="CDD" id="cd17569">
    <property type="entry name" value="REC_HupR-like"/>
    <property type="match status" value="1"/>
</dbReference>
<dbReference type="PANTHER" id="PTHR44757:SF2">
    <property type="entry name" value="BIOFILM ARCHITECTURE MAINTENANCE PROTEIN MBAA"/>
    <property type="match status" value="1"/>
</dbReference>
<dbReference type="GO" id="GO:0071732">
    <property type="term" value="P:cellular response to nitric oxide"/>
    <property type="evidence" value="ECO:0007669"/>
    <property type="project" value="UniProtKB-ARBA"/>
</dbReference>
<dbReference type="InterPro" id="IPR043128">
    <property type="entry name" value="Rev_trsase/Diguanyl_cyclase"/>
</dbReference>
<accession>A0A7V7FWT3</accession>
<dbReference type="NCBIfam" id="TIGR00229">
    <property type="entry name" value="sensory_box"/>
    <property type="match status" value="4"/>
</dbReference>
<feature type="domain" description="GGDEF" evidence="10">
    <location>
        <begin position="521"/>
        <end position="657"/>
    </location>
</feature>
<keyword evidence="5" id="KW-0597">Phosphoprotein</keyword>